<keyword evidence="5" id="KW-0406">Ion transport</keyword>
<dbReference type="SFLD" id="SFLDG01168">
    <property type="entry name" value="Ferric_reductase_subgroup_(FRE"/>
    <property type="match status" value="1"/>
</dbReference>
<dbReference type="GO" id="GO:0005886">
    <property type="term" value="C:plasma membrane"/>
    <property type="evidence" value="ECO:0007669"/>
    <property type="project" value="TreeGrafter"/>
</dbReference>
<reference evidence="10 11" key="1">
    <citation type="submission" date="2017-06" db="EMBL/GenBank/DDBJ databases">
        <title>Comparative genomic analysis of Ambrosia Fusariam Clade fungi.</title>
        <authorList>
            <person name="Stajich J.E."/>
            <person name="Carrillo J."/>
            <person name="Kijimoto T."/>
            <person name="Eskalen A."/>
            <person name="O'Donnell K."/>
            <person name="Kasson M."/>
        </authorList>
    </citation>
    <scope>NUCLEOTIDE SEQUENCE [LARGE SCALE GENOMIC DNA]</scope>
    <source>
        <strain evidence="10 11">NRRL62584</strain>
    </source>
</reference>
<dbReference type="CDD" id="cd06186">
    <property type="entry name" value="NOX_Duox_like_FAD_NADP"/>
    <property type="match status" value="1"/>
</dbReference>
<accession>A0A428NVZ3</accession>
<feature type="transmembrane region" description="Helical" evidence="7">
    <location>
        <begin position="174"/>
        <end position="196"/>
    </location>
</feature>
<feature type="chain" id="PRO_5019553736" description="Ferric oxidoreductase domain-containing protein" evidence="8">
    <location>
        <begin position="23"/>
        <end position="687"/>
    </location>
</feature>
<keyword evidence="11" id="KW-1185">Reference proteome</keyword>
<evidence type="ECO:0000256" key="6">
    <source>
        <dbReference type="ARBA" id="ARBA00023136"/>
    </source>
</evidence>
<dbReference type="GO" id="GO:0006826">
    <property type="term" value="P:iron ion transport"/>
    <property type="evidence" value="ECO:0007669"/>
    <property type="project" value="TreeGrafter"/>
</dbReference>
<comment type="caution">
    <text evidence="10">The sequence shown here is derived from an EMBL/GenBank/DDBJ whole genome shotgun (WGS) entry which is preliminary data.</text>
</comment>
<feature type="transmembrane region" description="Helical" evidence="7">
    <location>
        <begin position="376"/>
        <end position="396"/>
    </location>
</feature>
<dbReference type="PANTHER" id="PTHR32361:SF9">
    <property type="entry name" value="FERRIC REDUCTASE TRANSMEMBRANE COMPONENT 3-RELATED"/>
    <property type="match status" value="1"/>
</dbReference>
<dbReference type="GO" id="GO:0006879">
    <property type="term" value="P:intracellular iron ion homeostasis"/>
    <property type="evidence" value="ECO:0007669"/>
    <property type="project" value="TreeGrafter"/>
</dbReference>
<sequence>MYPSASMKRLALAWLLAQPVLGGGGLVGYGIYPYEPPCAYACLRSLSSLMLECSSHEEMPSGMSHGPGMTSPECRAGDTPWLTTLAWCIKTECAEYHVPVSKLEGFWEKESTESPAVAPKWSYSTSLQKISKEPTQQLTPTDEYLNTTSIVDPSVYLSQWNALTAVYRENLVEAGFGIAILVAGFGIPMALTWLNYVPYMSGLLDKIKPYFVYQTIIGTYHVRPLPYFLGNAPTMGQGLYVLVFFILNLILTAVNYKIQQPHAWYATRAKEITAYIFYRTGVFAFVLLPLLILFSSRNNFLLWMTNWSHSTYMLLHRWVARMFALQALLHTLLALPLYYPAEAKKEYWIWGAVATVATIIMVFASGLYVRRFAYEAFLISHILLAVFVIVGCWYHIKYWIGLVWGYEVWLEIACGVWFFDRLVRVGRILKTGLRRSKVTDLGNGYIRVDVPGIRWASEPGNHVYAYFPTLNPLRPWENHPFSALPTALLSSSGSSVNSEHDGHVAALDHVDAEKNGSKQQARAAKVGHSTAGLTLLIKKSTGMTKYLKAHDNLLTLLDGPYPNTPTKEILRCDRVLLIGGGIGITSLLPWVTRHRNIKLCWSVKETASCLVEAVDGALSEIAEKDLRVGERLDISQTLAEEAAAGWSRVGVVVCGPGGLCDDVRAEVTKAAKKGRVVFELEVDAYSW</sequence>
<gene>
    <name evidence="10" type="ORF">CEP54_014480</name>
</gene>
<evidence type="ECO:0000256" key="5">
    <source>
        <dbReference type="ARBA" id="ARBA00023065"/>
    </source>
</evidence>
<feature type="transmembrane region" description="Helical" evidence="7">
    <location>
        <begin position="276"/>
        <end position="297"/>
    </location>
</feature>
<evidence type="ECO:0000256" key="2">
    <source>
        <dbReference type="ARBA" id="ARBA00022448"/>
    </source>
</evidence>
<evidence type="ECO:0000256" key="7">
    <source>
        <dbReference type="SAM" id="Phobius"/>
    </source>
</evidence>
<dbReference type="GO" id="GO:0015677">
    <property type="term" value="P:copper ion import"/>
    <property type="evidence" value="ECO:0007669"/>
    <property type="project" value="TreeGrafter"/>
</dbReference>
<dbReference type="InterPro" id="IPR013130">
    <property type="entry name" value="Fe3_Rdtase_TM_dom"/>
</dbReference>
<evidence type="ECO:0000313" key="10">
    <source>
        <dbReference type="EMBL" id="RSL44921.1"/>
    </source>
</evidence>
<dbReference type="SFLD" id="SFLDS00052">
    <property type="entry name" value="Ferric_Reductase_Domain"/>
    <property type="match status" value="1"/>
</dbReference>
<dbReference type="OrthoDB" id="167398at2759"/>
<evidence type="ECO:0000256" key="4">
    <source>
        <dbReference type="ARBA" id="ARBA00022989"/>
    </source>
</evidence>
<dbReference type="Proteomes" id="UP000288168">
    <property type="component" value="Unassembled WGS sequence"/>
</dbReference>
<protein>
    <recommendedName>
        <fullName evidence="9">Ferric oxidoreductase domain-containing protein</fullName>
    </recommendedName>
</protein>
<keyword evidence="8" id="KW-0732">Signal</keyword>
<proteinExistence type="predicted"/>
<dbReference type="GO" id="GO:0000293">
    <property type="term" value="F:ferric-chelate reductase activity"/>
    <property type="evidence" value="ECO:0007669"/>
    <property type="project" value="TreeGrafter"/>
</dbReference>
<dbReference type="SUPFAM" id="SSF52343">
    <property type="entry name" value="Ferredoxin reductase-like, C-terminal NADP-linked domain"/>
    <property type="match status" value="1"/>
</dbReference>
<feature type="transmembrane region" description="Helical" evidence="7">
    <location>
        <begin position="238"/>
        <end position="256"/>
    </location>
</feature>
<feature type="signal peptide" evidence="8">
    <location>
        <begin position="1"/>
        <end position="22"/>
    </location>
</feature>
<name>A0A428NVZ3_9HYPO</name>
<dbReference type="InterPro" id="IPR039261">
    <property type="entry name" value="FNR_nucleotide-bd"/>
</dbReference>
<dbReference type="Pfam" id="PF01794">
    <property type="entry name" value="Ferric_reduct"/>
    <property type="match status" value="1"/>
</dbReference>
<feature type="transmembrane region" description="Helical" evidence="7">
    <location>
        <begin position="318"/>
        <end position="341"/>
    </location>
</feature>
<evidence type="ECO:0000256" key="3">
    <source>
        <dbReference type="ARBA" id="ARBA00022692"/>
    </source>
</evidence>
<organism evidence="10 11">
    <name type="scientific">Fusarium duplospermum</name>
    <dbReference type="NCBI Taxonomy" id="1325734"/>
    <lineage>
        <taxon>Eukaryota</taxon>
        <taxon>Fungi</taxon>
        <taxon>Dikarya</taxon>
        <taxon>Ascomycota</taxon>
        <taxon>Pezizomycotina</taxon>
        <taxon>Sordariomycetes</taxon>
        <taxon>Hypocreomycetidae</taxon>
        <taxon>Hypocreales</taxon>
        <taxon>Nectriaceae</taxon>
        <taxon>Fusarium</taxon>
        <taxon>Fusarium solani species complex</taxon>
    </lineage>
</organism>
<dbReference type="STRING" id="1325734.A0A428NVZ3"/>
<feature type="domain" description="Ferric oxidoreductase" evidence="9">
    <location>
        <begin position="280"/>
        <end position="392"/>
    </location>
</feature>
<keyword evidence="3 7" id="KW-0812">Transmembrane</keyword>
<keyword evidence="4 7" id="KW-1133">Transmembrane helix</keyword>
<dbReference type="InterPro" id="IPR051410">
    <property type="entry name" value="Ferric/Cupric_Reductase"/>
</dbReference>
<evidence type="ECO:0000256" key="8">
    <source>
        <dbReference type="SAM" id="SignalP"/>
    </source>
</evidence>
<evidence type="ECO:0000259" key="9">
    <source>
        <dbReference type="Pfam" id="PF01794"/>
    </source>
</evidence>
<dbReference type="EMBL" id="NKCI01000277">
    <property type="protein sequence ID" value="RSL44921.1"/>
    <property type="molecule type" value="Genomic_DNA"/>
</dbReference>
<dbReference type="PANTHER" id="PTHR32361">
    <property type="entry name" value="FERRIC/CUPRIC REDUCTASE TRANSMEMBRANE COMPONENT"/>
    <property type="match status" value="1"/>
</dbReference>
<feature type="transmembrane region" description="Helical" evidence="7">
    <location>
        <begin position="402"/>
        <end position="419"/>
    </location>
</feature>
<evidence type="ECO:0000256" key="1">
    <source>
        <dbReference type="ARBA" id="ARBA00004141"/>
    </source>
</evidence>
<keyword evidence="2" id="KW-0813">Transport</keyword>
<dbReference type="AlphaFoldDB" id="A0A428NVZ3"/>
<comment type="subcellular location">
    <subcellularLocation>
        <location evidence="1">Membrane</location>
        <topology evidence="1">Multi-pass membrane protein</topology>
    </subcellularLocation>
</comment>
<evidence type="ECO:0000313" key="11">
    <source>
        <dbReference type="Proteomes" id="UP000288168"/>
    </source>
</evidence>
<feature type="transmembrane region" description="Helical" evidence="7">
    <location>
        <begin position="347"/>
        <end position="369"/>
    </location>
</feature>
<dbReference type="Gene3D" id="3.40.50.80">
    <property type="entry name" value="Nucleotide-binding domain of ferredoxin-NADP reductase (FNR) module"/>
    <property type="match status" value="1"/>
</dbReference>
<keyword evidence="6 7" id="KW-0472">Membrane</keyword>